<dbReference type="AlphaFoldDB" id="D7KAM5"/>
<proteinExistence type="predicted"/>
<protein>
    <submittedName>
        <fullName evidence="1">Predicted protein</fullName>
    </submittedName>
</protein>
<dbReference type="Gramene" id="scaffold_103016.1">
    <property type="protein sequence ID" value="scaffold_103016.1"/>
    <property type="gene ID" value="scaffold_103016.1"/>
</dbReference>
<evidence type="ECO:0000313" key="1">
    <source>
        <dbReference type="EMBL" id="EFH69705.1"/>
    </source>
</evidence>
<accession>D7KAM5</accession>
<sequence>MSLPGGSAARSTLTGGSGCFLTDSSFEDGGGPEVSCLRPRRVGRLRQLELVASGVVFGG</sequence>
<dbReference type="Proteomes" id="UP000008694">
    <property type="component" value="Unassembled WGS sequence"/>
</dbReference>
<dbReference type="EMBL" id="GL348713">
    <property type="protein sequence ID" value="EFH69705.1"/>
    <property type="molecule type" value="Genomic_DNA"/>
</dbReference>
<reference evidence="2" key="1">
    <citation type="journal article" date="2011" name="Nat. Genet.">
        <title>The Arabidopsis lyrata genome sequence and the basis of rapid genome size change.</title>
        <authorList>
            <person name="Hu T.T."/>
            <person name="Pattyn P."/>
            <person name="Bakker E.G."/>
            <person name="Cao J."/>
            <person name="Cheng J.-F."/>
            <person name="Clark R.M."/>
            <person name="Fahlgren N."/>
            <person name="Fawcett J.A."/>
            <person name="Grimwood J."/>
            <person name="Gundlach H."/>
            <person name="Haberer G."/>
            <person name="Hollister J.D."/>
            <person name="Ossowski S."/>
            <person name="Ottilar R.P."/>
            <person name="Salamov A.A."/>
            <person name="Schneeberger K."/>
            <person name="Spannagl M."/>
            <person name="Wang X."/>
            <person name="Yang L."/>
            <person name="Nasrallah M.E."/>
            <person name="Bergelson J."/>
            <person name="Carrington J.C."/>
            <person name="Gaut B.S."/>
            <person name="Schmutz J."/>
            <person name="Mayer K.F.X."/>
            <person name="Van de Peer Y."/>
            <person name="Grigoriev I.V."/>
            <person name="Nordborg M."/>
            <person name="Weigel D."/>
            <person name="Guo Y.-L."/>
        </authorList>
    </citation>
    <scope>NUCLEOTIDE SEQUENCE [LARGE SCALE GENOMIC DNA]</scope>
    <source>
        <strain evidence="2">cv. MN47</strain>
    </source>
</reference>
<organism evidence="2">
    <name type="scientific">Arabidopsis lyrata subsp. lyrata</name>
    <name type="common">Lyre-leaved rock-cress</name>
    <dbReference type="NCBI Taxonomy" id="81972"/>
    <lineage>
        <taxon>Eukaryota</taxon>
        <taxon>Viridiplantae</taxon>
        <taxon>Streptophyta</taxon>
        <taxon>Embryophyta</taxon>
        <taxon>Tracheophyta</taxon>
        <taxon>Spermatophyta</taxon>
        <taxon>Magnoliopsida</taxon>
        <taxon>eudicotyledons</taxon>
        <taxon>Gunneridae</taxon>
        <taxon>Pentapetalae</taxon>
        <taxon>rosids</taxon>
        <taxon>malvids</taxon>
        <taxon>Brassicales</taxon>
        <taxon>Brassicaceae</taxon>
        <taxon>Camelineae</taxon>
        <taxon>Arabidopsis</taxon>
    </lineage>
</organism>
<keyword evidence="2" id="KW-1185">Reference proteome</keyword>
<gene>
    <name evidence="1" type="ORF">ARALYDRAFT_890222</name>
</gene>
<evidence type="ECO:0000313" key="2">
    <source>
        <dbReference type="Proteomes" id="UP000008694"/>
    </source>
</evidence>
<name>D7KAM5_ARALL</name>
<dbReference type="HOGENOM" id="CLU_2963949_0_0_1"/>